<dbReference type="InterPro" id="IPR052060">
    <property type="entry name" value="Bromo_WD_repeat"/>
</dbReference>
<protein>
    <submittedName>
        <fullName evidence="4">Uncharacterized protein</fullName>
    </submittedName>
</protein>
<dbReference type="GO" id="GO:0006357">
    <property type="term" value="P:regulation of transcription by RNA polymerase II"/>
    <property type="evidence" value="ECO:0007669"/>
    <property type="project" value="TreeGrafter"/>
</dbReference>
<evidence type="ECO:0000313" key="4">
    <source>
        <dbReference type="EMBL" id="KAF4733960.1"/>
    </source>
</evidence>
<dbReference type="GO" id="GO:0007010">
    <property type="term" value="P:cytoskeleton organization"/>
    <property type="evidence" value="ECO:0007669"/>
    <property type="project" value="TreeGrafter"/>
</dbReference>
<dbReference type="SMART" id="SM00320">
    <property type="entry name" value="WD40"/>
    <property type="match status" value="2"/>
</dbReference>
<dbReference type="Gene3D" id="2.130.10.10">
    <property type="entry name" value="YVTN repeat-like/Quinoprotein amine dehydrogenase"/>
    <property type="match status" value="1"/>
</dbReference>
<organism evidence="4 5">
    <name type="scientific">Perkinsus olseni</name>
    <name type="common">Perkinsus atlanticus</name>
    <dbReference type="NCBI Taxonomy" id="32597"/>
    <lineage>
        <taxon>Eukaryota</taxon>
        <taxon>Sar</taxon>
        <taxon>Alveolata</taxon>
        <taxon>Perkinsozoa</taxon>
        <taxon>Perkinsea</taxon>
        <taxon>Perkinsida</taxon>
        <taxon>Perkinsidae</taxon>
        <taxon>Perkinsus</taxon>
    </lineage>
</organism>
<dbReference type="GO" id="GO:0005634">
    <property type="term" value="C:nucleus"/>
    <property type="evidence" value="ECO:0007669"/>
    <property type="project" value="TreeGrafter"/>
</dbReference>
<dbReference type="PANTHER" id="PTHR16266">
    <property type="entry name" value="WD REPEAT DOMAIN 9"/>
    <property type="match status" value="1"/>
</dbReference>
<feature type="repeat" description="WD" evidence="3">
    <location>
        <begin position="55"/>
        <end position="89"/>
    </location>
</feature>
<keyword evidence="1 3" id="KW-0853">WD repeat</keyword>
<gene>
    <name evidence="4" type="ORF">FOZ62_020936</name>
</gene>
<proteinExistence type="predicted"/>
<dbReference type="GO" id="GO:0008360">
    <property type="term" value="P:regulation of cell shape"/>
    <property type="evidence" value="ECO:0007669"/>
    <property type="project" value="TreeGrafter"/>
</dbReference>
<dbReference type="PROSITE" id="PS50294">
    <property type="entry name" value="WD_REPEATS_REGION"/>
    <property type="match status" value="1"/>
</dbReference>
<dbReference type="PANTHER" id="PTHR16266:SF17">
    <property type="entry name" value="BRWD3"/>
    <property type="match status" value="1"/>
</dbReference>
<dbReference type="Pfam" id="PF00400">
    <property type="entry name" value="WD40"/>
    <property type="match status" value="2"/>
</dbReference>
<dbReference type="PROSITE" id="PS00678">
    <property type="entry name" value="WD_REPEATS_1"/>
    <property type="match status" value="1"/>
</dbReference>
<accession>A0A7J6SP81</accession>
<dbReference type="PROSITE" id="PS50082">
    <property type="entry name" value="WD_REPEATS_2"/>
    <property type="match status" value="2"/>
</dbReference>
<dbReference type="Proteomes" id="UP000574390">
    <property type="component" value="Unassembled WGS sequence"/>
</dbReference>
<name>A0A7J6SP81_PEROL</name>
<dbReference type="EMBL" id="JABANM010013667">
    <property type="protein sequence ID" value="KAF4733960.1"/>
    <property type="molecule type" value="Genomic_DNA"/>
</dbReference>
<evidence type="ECO:0000256" key="2">
    <source>
        <dbReference type="ARBA" id="ARBA00022737"/>
    </source>
</evidence>
<dbReference type="InterPro" id="IPR015943">
    <property type="entry name" value="WD40/YVTN_repeat-like_dom_sf"/>
</dbReference>
<feature type="repeat" description="WD" evidence="3">
    <location>
        <begin position="90"/>
        <end position="131"/>
    </location>
</feature>
<comment type="caution">
    <text evidence="4">The sequence shown here is derived from an EMBL/GenBank/DDBJ whole genome shotgun (WGS) entry which is preliminary data.</text>
</comment>
<feature type="non-terminal residue" evidence="4">
    <location>
        <position position="135"/>
    </location>
</feature>
<dbReference type="InterPro" id="IPR019775">
    <property type="entry name" value="WD40_repeat_CS"/>
</dbReference>
<evidence type="ECO:0000256" key="3">
    <source>
        <dbReference type="PROSITE-ProRule" id="PRU00221"/>
    </source>
</evidence>
<keyword evidence="2" id="KW-0677">Repeat</keyword>
<evidence type="ECO:0000256" key="1">
    <source>
        <dbReference type="ARBA" id="ARBA00022574"/>
    </source>
</evidence>
<dbReference type="InterPro" id="IPR036322">
    <property type="entry name" value="WD40_repeat_dom_sf"/>
</dbReference>
<dbReference type="InterPro" id="IPR001680">
    <property type="entry name" value="WD40_rpt"/>
</dbReference>
<sequence length="135" mass="14975">VHRPHRPSSLAVSVLHSRKLQRVWSVFGHRSPAPGPNEDDLPNPQGSNDYQAVPVYCVRFACMSRVIVTGGDDYRLRVWDAKTGRLKSTLAGHTGEVMETAVNYCDTIVASSATDKTVRLWKVSDEDQQSRPLTA</sequence>
<evidence type="ECO:0000313" key="5">
    <source>
        <dbReference type="Proteomes" id="UP000574390"/>
    </source>
</evidence>
<dbReference type="SUPFAM" id="SSF50978">
    <property type="entry name" value="WD40 repeat-like"/>
    <property type="match status" value="1"/>
</dbReference>
<feature type="non-terminal residue" evidence="4">
    <location>
        <position position="1"/>
    </location>
</feature>
<dbReference type="AlphaFoldDB" id="A0A7J6SP81"/>
<reference evidence="4 5" key="1">
    <citation type="submission" date="2020-04" db="EMBL/GenBank/DDBJ databases">
        <title>Perkinsus olseni comparative genomics.</title>
        <authorList>
            <person name="Bogema D.R."/>
        </authorList>
    </citation>
    <scope>NUCLEOTIDE SEQUENCE [LARGE SCALE GENOMIC DNA]</scope>
    <source>
        <strain evidence="4">ATCC PRA-205</strain>
    </source>
</reference>